<dbReference type="Proteomes" id="UP001396334">
    <property type="component" value="Unassembled WGS sequence"/>
</dbReference>
<comment type="caution">
    <text evidence="1">The sequence shown here is derived from an EMBL/GenBank/DDBJ whole genome shotgun (WGS) entry which is preliminary data.</text>
</comment>
<accession>A0ABR2SXL5</accession>
<organism evidence="1 2">
    <name type="scientific">Hibiscus sabdariffa</name>
    <name type="common">roselle</name>
    <dbReference type="NCBI Taxonomy" id="183260"/>
    <lineage>
        <taxon>Eukaryota</taxon>
        <taxon>Viridiplantae</taxon>
        <taxon>Streptophyta</taxon>
        <taxon>Embryophyta</taxon>
        <taxon>Tracheophyta</taxon>
        <taxon>Spermatophyta</taxon>
        <taxon>Magnoliopsida</taxon>
        <taxon>eudicotyledons</taxon>
        <taxon>Gunneridae</taxon>
        <taxon>Pentapetalae</taxon>
        <taxon>rosids</taxon>
        <taxon>malvids</taxon>
        <taxon>Malvales</taxon>
        <taxon>Malvaceae</taxon>
        <taxon>Malvoideae</taxon>
        <taxon>Hibiscus</taxon>
    </lineage>
</organism>
<name>A0ABR2SXL5_9ROSI</name>
<evidence type="ECO:0000313" key="2">
    <source>
        <dbReference type="Proteomes" id="UP001396334"/>
    </source>
</evidence>
<proteinExistence type="predicted"/>
<evidence type="ECO:0000313" key="1">
    <source>
        <dbReference type="EMBL" id="KAK9029985.1"/>
    </source>
</evidence>
<gene>
    <name evidence="1" type="ORF">V6N11_031424</name>
</gene>
<sequence length="188" mass="21256">MSIQSPVPFQIVKASEQADHATVSTLTHLLRLNTSMISHWPTVPIMEMVSQQIMQLGSINGSRGKRKGRMASELAGVYEMAPLHLLKLQLGHWLLLLFDLVGDCLQRSWWRLAFQIQEKLFILLQTQDLVTVTIEAKKGKLGQLKLMIKQERGKSKRDQNNNVSNSGYSAQEMDPVNAAHLEKPLMIQ</sequence>
<protein>
    <submittedName>
        <fullName evidence="1">Uncharacterized protein</fullName>
    </submittedName>
</protein>
<reference evidence="1 2" key="1">
    <citation type="journal article" date="2024" name="G3 (Bethesda)">
        <title>Genome assembly of Hibiscus sabdariffa L. provides insights into metabolisms of medicinal natural products.</title>
        <authorList>
            <person name="Kim T."/>
        </authorList>
    </citation>
    <scope>NUCLEOTIDE SEQUENCE [LARGE SCALE GENOMIC DNA]</scope>
    <source>
        <strain evidence="1">TK-2024</strain>
        <tissue evidence="1">Old leaves</tissue>
    </source>
</reference>
<keyword evidence="2" id="KW-1185">Reference proteome</keyword>
<dbReference type="EMBL" id="JBBPBN010000010">
    <property type="protein sequence ID" value="KAK9029985.1"/>
    <property type="molecule type" value="Genomic_DNA"/>
</dbReference>